<dbReference type="AlphaFoldDB" id="A0A645AI37"/>
<reference evidence="17" key="1">
    <citation type="submission" date="2019-08" db="EMBL/GenBank/DDBJ databases">
        <authorList>
            <person name="Kucharzyk K."/>
            <person name="Murdoch R.W."/>
            <person name="Higgins S."/>
            <person name="Loffler F."/>
        </authorList>
    </citation>
    <scope>NUCLEOTIDE SEQUENCE</scope>
</reference>
<dbReference type="GO" id="GO:0009117">
    <property type="term" value="P:nucleotide metabolic process"/>
    <property type="evidence" value="ECO:0007669"/>
    <property type="project" value="UniProtKB-KW"/>
</dbReference>
<dbReference type="InterPro" id="IPR029001">
    <property type="entry name" value="ITPase-like_fam"/>
</dbReference>
<dbReference type="GO" id="GO:0017111">
    <property type="term" value="F:ribonucleoside triphosphate phosphatase activity"/>
    <property type="evidence" value="ECO:0007669"/>
    <property type="project" value="InterPro"/>
</dbReference>
<keyword evidence="7" id="KW-0460">Magnesium</keyword>
<dbReference type="GO" id="GO:0009146">
    <property type="term" value="P:purine nucleoside triphosphate catabolic process"/>
    <property type="evidence" value="ECO:0007669"/>
    <property type="project" value="UniProtKB-ARBA"/>
</dbReference>
<comment type="catalytic activity">
    <reaction evidence="9">
        <text>dITP + H2O = dIMP + diphosphate + H(+)</text>
        <dbReference type="Rhea" id="RHEA:28342"/>
        <dbReference type="ChEBI" id="CHEBI:15377"/>
        <dbReference type="ChEBI" id="CHEBI:15378"/>
        <dbReference type="ChEBI" id="CHEBI:33019"/>
        <dbReference type="ChEBI" id="CHEBI:61194"/>
        <dbReference type="ChEBI" id="CHEBI:61382"/>
        <dbReference type="EC" id="3.6.1.66"/>
    </reaction>
</comment>
<keyword evidence="5" id="KW-0547">Nucleotide-binding</keyword>
<evidence type="ECO:0000256" key="16">
    <source>
        <dbReference type="ARBA" id="ARBA00083635"/>
    </source>
</evidence>
<comment type="similarity">
    <text evidence="2">Belongs to the HAM1 NTPase family.</text>
</comment>
<comment type="catalytic activity">
    <reaction evidence="10">
        <text>XTP + H2O = XMP + diphosphate + H(+)</text>
        <dbReference type="Rhea" id="RHEA:28610"/>
        <dbReference type="ChEBI" id="CHEBI:15377"/>
        <dbReference type="ChEBI" id="CHEBI:15378"/>
        <dbReference type="ChEBI" id="CHEBI:33019"/>
        <dbReference type="ChEBI" id="CHEBI:57464"/>
        <dbReference type="ChEBI" id="CHEBI:61314"/>
        <dbReference type="EC" id="3.6.1.66"/>
    </reaction>
</comment>
<dbReference type="GO" id="GO:0036220">
    <property type="term" value="F:ITP diphosphatase activity"/>
    <property type="evidence" value="ECO:0007669"/>
    <property type="project" value="UniProtKB-EC"/>
</dbReference>
<evidence type="ECO:0000256" key="11">
    <source>
        <dbReference type="ARBA" id="ARBA00066468"/>
    </source>
</evidence>
<evidence type="ECO:0000256" key="2">
    <source>
        <dbReference type="ARBA" id="ARBA00008023"/>
    </source>
</evidence>
<comment type="subunit">
    <text evidence="3">Homodimer.</text>
</comment>
<evidence type="ECO:0000256" key="15">
    <source>
        <dbReference type="ARBA" id="ARBA00083186"/>
    </source>
</evidence>
<evidence type="ECO:0000256" key="3">
    <source>
        <dbReference type="ARBA" id="ARBA00011738"/>
    </source>
</evidence>
<evidence type="ECO:0000256" key="12">
    <source>
        <dbReference type="ARBA" id="ARBA00071289"/>
    </source>
</evidence>
<evidence type="ECO:0000256" key="8">
    <source>
        <dbReference type="ARBA" id="ARBA00023080"/>
    </source>
</evidence>
<dbReference type="GO" id="GO:0035870">
    <property type="term" value="F:dITP diphosphatase activity"/>
    <property type="evidence" value="ECO:0007669"/>
    <property type="project" value="UniProtKB-ARBA"/>
</dbReference>
<dbReference type="SUPFAM" id="SSF52972">
    <property type="entry name" value="ITPase-like"/>
    <property type="match status" value="1"/>
</dbReference>
<dbReference type="NCBIfam" id="TIGR00042">
    <property type="entry name" value="RdgB/HAM1 family non-canonical purine NTP pyrophosphatase"/>
    <property type="match status" value="1"/>
</dbReference>
<evidence type="ECO:0000256" key="7">
    <source>
        <dbReference type="ARBA" id="ARBA00022842"/>
    </source>
</evidence>
<gene>
    <name evidence="17" type="ORF">SDC9_98704</name>
</gene>
<evidence type="ECO:0000256" key="10">
    <source>
        <dbReference type="ARBA" id="ARBA00052017"/>
    </source>
</evidence>
<evidence type="ECO:0000256" key="14">
    <source>
        <dbReference type="ARBA" id="ARBA00078805"/>
    </source>
</evidence>
<sequence length="197" mass="22232">MKEILIATSNQHKIAEYQAMLEGYGYEIKSLNDYPPMTIEETGTSFAENALIKARALFKLTHMRVIADDSGLEIGALNNEPGIYSARYLGEKTPYDQKNRIILERMKDQTDRRARFICAIALVDGDGENTFIGEFNGTVALKPSGSNGFGYDPIFFLEEYQMTAAEMPPEQKNQISHRGKALKLVLPYLLNKDGYYE</sequence>
<dbReference type="PANTHER" id="PTHR11067:SF9">
    <property type="entry name" value="INOSINE TRIPHOSPHATE PYROPHOSPHATASE"/>
    <property type="match status" value="1"/>
</dbReference>
<proteinExistence type="inferred from homology"/>
<evidence type="ECO:0000256" key="1">
    <source>
        <dbReference type="ARBA" id="ARBA00001946"/>
    </source>
</evidence>
<dbReference type="GO" id="GO:0036222">
    <property type="term" value="F:XTP diphosphatase activity"/>
    <property type="evidence" value="ECO:0007669"/>
    <property type="project" value="RHEA"/>
</dbReference>
<keyword evidence="6 17" id="KW-0378">Hydrolase</keyword>
<dbReference type="InterPro" id="IPR020922">
    <property type="entry name" value="dITP/XTP_pyrophosphatase"/>
</dbReference>
<evidence type="ECO:0000313" key="17">
    <source>
        <dbReference type="EMBL" id="MPM51951.1"/>
    </source>
</evidence>
<dbReference type="Pfam" id="PF01725">
    <property type="entry name" value="Ham1p_like"/>
    <property type="match status" value="1"/>
</dbReference>
<dbReference type="InterPro" id="IPR002637">
    <property type="entry name" value="RdgB/HAM1"/>
</dbReference>
<comment type="caution">
    <text evidence="17">The sequence shown here is derived from an EMBL/GenBank/DDBJ whole genome shotgun (WGS) entry which is preliminary data.</text>
</comment>
<keyword evidence="4" id="KW-0479">Metal-binding</keyword>
<accession>A0A645AI37</accession>
<evidence type="ECO:0000256" key="4">
    <source>
        <dbReference type="ARBA" id="ARBA00022723"/>
    </source>
</evidence>
<comment type="cofactor">
    <cofactor evidence="1">
        <name>Mg(2+)</name>
        <dbReference type="ChEBI" id="CHEBI:18420"/>
    </cofactor>
</comment>
<protein>
    <recommendedName>
        <fullName evidence="12">dITP/XTP pyrophosphatase</fullName>
        <ecNumber evidence="11">3.6.1.66</ecNumber>
    </recommendedName>
    <alternativeName>
        <fullName evidence="13">Non-canonical purine NTP pyrophosphatase</fullName>
    </alternativeName>
    <alternativeName>
        <fullName evidence="14">Non-standard purine NTP pyrophosphatase</fullName>
    </alternativeName>
    <alternativeName>
        <fullName evidence="16">Nucleoside-triphosphate diphosphatase</fullName>
    </alternativeName>
    <alternativeName>
        <fullName evidence="15">Nucleoside-triphosphate pyrophosphatase</fullName>
    </alternativeName>
</protein>
<dbReference type="Gene3D" id="3.90.950.10">
    <property type="match status" value="1"/>
</dbReference>
<organism evidence="17">
    <name type="scientific">bioreactor metagenome</name>
    <dbReference type="NCBI Taxonomy" id="1076179"/>
    <lineage>
        <taxon>unclassified sequences</taxon>
        <taxon>metagenomes</taxon>
        <taxon>ecological metagenomes</taxon>
    </lineage>
</organism>
<evidence type="ECO:0000256" key="6">
    <source>
        <dbReference type="ARBA" id="ARBA00022801"/>
    </source>
</evidence>
<dbReference type="HAMAP" id="MF_01405">
    <property type="entry name" value="Non_canon_purine_NTPase"/>
    <property type="match status" value="1"/>
</dbReference>
<dbReference type="EC" id="3.6.1.66" evidence="11"/>
<dbReference type="PANTHER" id="PTHR11067">
    <property type="entry name" value="INOSINE TRIPHOSPHATE PYROPHOSPHATASE/HAM1 PROTEIN"/>
    <property type="match status" value="1"/>
</dbReference>
<dbReference type="GO" id="GO:0005829">
    <property type="term" value="C:cytosol"/>
    <property type="evidence" value="ECO:0007669"/>
    <property type="project" value="TreeGrafter"/>
</dbReference>
<dbReference type="CDD" id="cd00515">
    <property type="entry name" value="HAM1"/>
    <property type="match status" value="1"/>
</dbReference>
<keyword evidence="8" id="KW-0546">Nucleotide metabolism</keyword>
<dbReference type="GO" id="GO:0046872">
    <property type="term" value="F:metal ion binding"/>
    <property type="evidence" value="ECO:0007669"/>
    <property type="project" value="UniProtKB-KW"/>
</dbReference>
<name>A0A645AI37_9ZZZZ</name>
<evidence type="ECO:0000256" key="5">
    <source>
        <dbReference type="ARBA" id="ARBA00022741"/>
    </source>
</evidence>
<dbReference type="EMBL" id="VSSQ01013647">
    <property type="protein sequence ID" value="MPM51951.1"/>
    <property type="molecule type" value="Genomic_DNA"/>
</dbReference>
<evidence type="ECO:0000256" key="9">
    <source>
        <dbReference type="ARBA" id="ARBA00051875"/>
    </source>
</evidence>
<evidence type="ECO:0000256" key="13">
    <source>
        <dbReference type="ARBA" id="ARBA00075987"/>
    </source>
</evidence>
<dbReference type="GO" id="GO:0000166">
    <property type="term" value="F:nucleotide binding"/>
    <property type="evidence" value="ECO:0007669"/>
    <property type="project" value="UniProtKB-KW"/>
</dbReference>
<dbReference type="FunFam" id="3.90.950.10:FF:000001">
    <property type="entry name" value="dITP/XTP pyrophosphatase"/>
    <property type="match status" value="1"/>
</dbReference>